<dbReference type="EMBL" id="CM051406">
    <property type="protein sequence ID" value="KAJ4703395.1"/>
    <property type="molecule type" value="Genomic_DNA"/>
</dbReference>
<evidence type="ECO:0000313" key="1">
    <source>
        <dbReference type="EMBL" id="KAJ4703395.1"/>
    </source>
</evidence>
<proteinExistence type="predicted"/>
<sequence>MGKSGLLWIGICALLLLQMANVGVLGWGNEGHYTVCKIAEGYLSEEASAAVKELLPDSAEGYLANVCTWPDDIRRDPAYRWSASLHFVNTPDFECNYDYCRDCHDSFGHKDVCAPAAIYNYTNQLKSFYQEPKYNLTEALMFLSHIIGDVHQPMHCGFIGDLGGNRIALTWYNETTNLHRVWDDKIIESAVKTFYGSDLTVMIQSIQKNIANVWANDISSWERCKYNETVCPNKYASESISGACKYAYRNATSGSTLGDDYFLSRLPVVEERLAQAGIRLAATLNRIFASPVKIAEA</sequence>
<keyword evidence="2" id="KW-1185">Reference proteome</keyword>
<dbReference type="Proteomes" id="UP001164539">
    <property type="component" value="Chromosome 13"/>
</dbReference>
<evidence type="ECO:0000313" key="2">
    <source>
        <dbReference type="Proteomes" id="UP001164539"/>
    </source>
</evidence>
<gene>
    <name evidence="1" type="ORF">OWV82_023308</name>
</gene>
<keyword evidence="1" id="KW-0255">Endonuclease</keyword>
<protein>
    <submittedName>
        <fullName evidence="1">Endonuclease</fullName>
    </submittedName>
</protein>
<comment type="caution">
    <text evidence="1">The sequence shown here is derived from an EMBL/GenBank/DDBJ whole genome shotgun (WGS) entry which is preliminary data.</text>
</comment>
<reference evidence="1 2" key="1">
    <citation type="journal article" date="2023" name="Science">
        <title>Complex scaffold remodeling in plant triterpene biosynthesis.</title>
        <authorList>
            <person name="De La Pena R."/>
            <person name="Hodgson H."/>
            <person name="Liu J.C."/>
            <person name="Stephenson M.J."/>
            <person name="Martin A.C."/>
            <person name="Owen C."/>
            <person name="Harkess A."/>
            <person name="Leebens-Mack J."/>
            <person name="Jimenez L.E."/>
            <person name="Osbourn A."/>
            <person name="Sattely E.S."/>
        </authorList>
    </citation>
    <scope>NUCLEOTIDE SEQUENCE [LARGE SCALE GENOMIC DNA]</scope>
    <source>
        <strain evidence="2">cv. JPN11</strain>
        <tissue evidence="1">Leaf</tissue>
    </source>
</reference>
<keyword evidence="1" id="KW-0540">Nuclease</keyword>
<accession>A0ACC1WZL7</accession>
<name>A0ACC1WZL7_MELAZ</name>
<keyword evidence="1" id="KW-0378">Hydrolase</keyword>
<organism evidence="1 2">
    <name type="scientific">Melia azedarach</name>
    <name type="common">Chinaberry tree</name>
    <dbReference type="NCBI Taxonomy" id="155640"/>
    <lineage>
        <taxon>Eukaryota</taxon>
        <taxon>Viridiplantae</taxon>
        <taxon>Streptophyta</taxon>
        <taxon>Embryophyta</taxon>
        <taxon>Tracheophyta</taxon>
        <taxon>Spermatophyta</taxon>
        <taxon>Magnoliopsida</taxon>
        <taxon>eudicotyledons</taxon>
        <taxon>Gunneridae</taxon>
        <taxon>Pentapetalae</taxon>
        <taxon>rosids</taxon>
        <taxon>malvids</taxon>
        <taxon>Sapindales</taxon>
        <taxon>Meliaceae</taxon>
        <taxon>Melia</taxon>
    </lineage>
</organism>